<evidence type="ECO:0000256" key="5">
    <source>
        <dbReference type="SAM" id="Phobius"/>
    </source>
</evidence>
<sequence length="283" mass="28252">MRVAIAALTAMVAFAANSVLARLALGSGEINAMSYTGWRLLAGAVVLAALLGMPGQRGPRAAKGVGGSWWGAGCLLGYALAFSIAYVMLGAASGAIILFASVQIGMLAWAVLQGDRPGWLEWSGIGVAFAAFVGLVLPGAVAPPALGSGLMLLAGLCWAGYSLLGKGSQAPLQDTAGNFIRCLPAAVLLLILGLPQAVTATGVGYAVVSGGLASGLGYAVWYAVLPRLPGSSPASIQLSVPAIAAAGGVVFLGEHMSGRLLTCSAGIICGLALALYASNRRKA</sequence>
<feature type="transmembrane region" description="Helical" evidence="5">
    <location>
        <begin position="259"/>
        <end position="277"/>
    </location>
</feature>
<dbReference type="Proteomes" id="UP001217476">
    <property type="component" value="Chromosome"/>
</dbReference>
<evidence type="ECO:0000256" key="6">
    <source>
        <dbReference type="SAM" id="SignalP"/>
    </source>
</evidence>
<dbReference type="PANTHER" id="PTHR32322:SF9">
    <property type="entry name" value="AMINO-ACID METABOLITE EFFLUX PUMP-RELATED"/>
    <property type="match status" value="1"/>
</dbReference>
<feature type="signal peptide" evidence="6">
    <location>
        <begin position="1"/>
        <end position="21"/>
    </location>
</feature>
<dbReference type="AlphaFoldDB" id="A0AAJ5VUZ5"/>
<feature type="chain" id="PRO_5042620568" evidence="6">
    <location>
        <begin position="22"/>
        <end position="283"/>
    </location>
</feature>
<dbReference type="InterPro" id="IPR050638">
    <property type="entry name" value="AA-Vitamin_Transporters"/>
</dbReference>
<accession>A0AAJ5VUZ5</accession>
<keyword evidence="4 5" id="KW-0472">Membrane</keyword>
<feature type="domain" description="EamA" evidence="7">
    <location>
        <begin position="3"/>
        <end position="136"/>
    </location>
</feature>
<dbReference type="Pfam" id="PF00892">
    <property type="entry name" value="EamA"/>
    <property type="match status" value="2"/>
</dbReference>
<dbReference type="PANTHER" id="PTHR32322">
    <property type="entry name" value="INNER MEMBRANE TRANSPORTER"/>
    <property type="match status" value="1"/>
</dbReference>
<feature type="transmembrane region" description="Helical" evidence="5">
    <location>
        <begin position="95"/>
        <end position="112"/>
    </location>
</feature>
<feature type="transmembrane region" description="Helical" evidence="5">
    <location>
        <begin position="145"/>
        <end position="164"/>
    </location>
</feature>
<evidence type="ECO:0000256" key="1">
    <source>
        <dbReference type="ARBA" id="ARBA00004141"/>
    </source>
</evidence>
<organism evidence="8 9">
    <name type="scientific">Candidatus Devosia phytovorans</name>
    <dbReference type="NCBI Taxonomy" id="3121372"/>
    <lineage>
        <taxon>Bacteria</taxon>
        <taxon>Pseudomonadati</taxon>
        <taxon>Pseudomonadota</taxon>
        <taxon>Alphaproteobacteria</taxon>
        <taxon>Hyphomicrobiales</taxon>
        <taxon>Devosiaceae</taxon>
        <taxon>Devosia</taxon>
    </lineage>
</organism>
<proteinExistence type="predicted"/>
<evidence type="ECO:0000313" key="8">
    <source>
        <dbReference type="EMBL" id="WEK05366.1"/>
    </source>
</evidence>
<keyword evidence="3 5" id="KW-1133">Transmembrane helix</keyword>
<name>A0AAJ5VUZ5_9HYPH</name>
<feature type="transmembrane region" description="Helical" evidence="5">
    <location>
        <begin position="36"/>
        <end position="55"/>
    </location>
</feature>
<evidence type="ECO:0000256" key="4">
    <source>
        <dbReference type="ARBA" id="ARBA00023136"/>
    </source>
</evidence>
<protein>
    <submittedName>
        <fullName evidence="8">DMT family transporter</fullName>
    </submittedName>
</protein>
<gene>
    <name evidence="8" type="ORF">P0Y65_03670</name>
</gene>
<dbReference type="GO" id="GO:0016020">
    <property type="term" value="C:membrane"/>
    <property type="evidence" value="ECO:0007669"/>
    <property type="project" value="UniProtKB-SubCell"/>
</dbReference>
<keyword evidence="2 5" id="KW-0812">Transmembrane</keyword>
<feature type="domain" description="EamA" evidence="7">
    <location>
        <begin position="147"/>
        <end position="275"/>
    </location>
</feature>
<evidence type="ECO:0000259" key="7">
    <source>
        <dbReference type="Pfam" id="PF00892"/>
    </source>
</evidence>
<feature type="transmembrane region" description="Helical" evidence="5">
    <location>
        <begin position="203"/>
        <end position="224"/>
    </location>
</feature>
<evidence type="ECO:0000256" key="3">
    <source>
        <dbReference type="ARBA" id="ARBA00022989"/>
    </source>
</evidence>
<dbReference type="SUPFAM" id="SSF103481">
    <property type="entry name" value="Multidrug resistance efflux transporter EmrE"/>
    <property type="match status" value="2"/>
</dbReference>
<feature type="transmembrane region" description="Helical" evidence="5">
    <location>
        <begin position="176"/>
        <end position="197"/>
    </location>
</feature>
<dbReference type="InterPro" id="IPR000620">
    <property type="entry name" value="EamA_dom"/>
</dbReference>
<feature type="transmembrane region" description="Helical" evidence="5">
    <location>
        <begin position="119"/>
        <end position="139"/>
    </location>
</feature>
<dbReference type="InterPro" id="IPR037185">
    <property type="entry name" value="EmrE-like"/>
</dbReference>
<dbReference type="EMBL" id="CP119312">
    <property type="protein sequence ID" value="WEK05366.1"/>
    <property type="molecule type" value="Genomic_DNA"/>
</dbReference>
<comment type="subcellular location">
    <subcellularLocation>
        <location evidence="1">Membrane</location>
        <topology evidence="1">Multi-pass membrane protein</topology>
    </subcellularLocation>
</comment>
<keyword evidence="6" id="KW-0732">Signal</keyword>
<feature type="transmembrane region" description="Helical" evidence="5">
    <location>
        <begin position="67"/>
        <end position="89"/>
    </location>
</feature>
<evidence type="ECO:0000313" key="9">
    <source>
        <dbReference type="Proteomes" id="UP001217476"/>
    </source>
</evidence>
<feature type="transmembrane region" description="Helical" evidence="5">
    <location>
        <begin position="236"/>
        <end position="253"/>
    </location>
</feature>
<reference evidence="8" key="1">
    <citation type="submission" date="2023-03" db="EMBL/GenBank/DDBJ databases">
        <title>Andean soil-derived lignocellulolytic bacterial consortium as a source of novel taxa and putative plastic-active enzymes.</title>
        <authorList>
            <person name="Diaz-Garcia L."/>
            <person name="Chuvochina M."/>
            <person name="Feuerriegel G."/>
            <person name="Bunk B."/>
            <person name="Sproer C."/>
            <person name="Streit W.R."/>
            <person name="Rodriguez L.M."/>
            <person name="Overmann J."/>
            <person name="Jimenez D.J."/>
        </authorList>
    </citation>
    <scope>NUCLEOTIDE SEQUENCE</scope>
    <source>
        <strain evidence="8">MAG 4196</strain>
    </source>
</reference>
<evidence type="ECO:0000256" key="2">
    <source>
        <dbReference type="ARBA" id="ARBA00022692"/>
    </source>
</evidence>